<accession>A0AAV4H7V2</accession>
<sequence>MAFTINLNSNIINRATLTSSPPSIFNLCVVCKNRLKTMASTNQFKFWPRLPCTQPFPSTAPLPSPPAPSTETEPVVRRPRLSSKVTSSLVTERDVFAQITATCSDDENKRSERGQDDDLEEALAELEEHFLQDQQLGEKLNGKIADIVNKGM</sequence>
<comment type="caution">
    <text evidence="2">The sequence shown here is derived from an EMBL/GenBank/DDBJ whole genome shotgun (WGS) entry which is preliminary data.</text>
</comment>
<name>A0AAV4H7V2_9GAST</name>
<organism evidence="2 3">
    <name type="scientific">Elysia marginata</name>
    <dbReference type="NCBI Taxonomy" id="1093978"/>
    <lineage>
        <taxon>Eukaryota</taxon>
        <taxon>Metazoa</taxon>
        <taxon>Spiralia</taxon>
        <taxon>Lophotrochozoa</taxon>
        <taxon>Mollusca</taxon>
        <taxon>Gastropoda</taxon>
        <taxon>Heterobranchia</taxon>
        <taxon>Euthyneura</taxon>
        <taxon>Panpulmonata</taxon>
        <taxon>Sacoglossa</taxon>
        <taxon>Placobranchoidea</taxon>
        <taxon>Plakobranchidae</taxon>
        <taxon>Elysia</taxon>
    </lineage>
</organism>
<feature type="compositionally biased region" description="Pro residues" evidence="1">
    <location>
        <begin position="58"/>
        <end position="68"/>
    </location>
</feature>
<protein>
    <submittedName>
        <fullName evidence="2">Uncharacterized protein</fullName>
    </submittedName>
</protein>
<reference evidence="2 3" key="1">
    <citation type="journal article" date="2021" name="Elife">
        <title>Chloroplast acquisition without the gene transfer in kleptoplastic sea slugs, Plakobranchus ocellatus.</title>
        <authorList>
            <person name="Maeda T."/>
            <person name="Takahashi S."/>
            <person name="Yoshida T."/>
            <person name="Shimamura S."/>
            <person name="Takaki Y."/>
            <person name="Nagai Y."/>
            <person name="Toyoda A."/>
            <person name="Suzuki Y."/>
            <person name="Arimoto A."/>
            <person name="Ishii H."/>
            <person name="Satoh N."/>
            <person name="Nishiyama T."/>
            <person name="Hasebe M."/>
            <person name="Maruyama T."/>
            <person name="Minagawa J."/>
            <person name="Obokata J."/>
            <person name="Shigenobu S."/>
        </authorList>
    </citation>
    <scope>NUCLEOTIDE SEQUENCE [LARGE SCALE GENOMIC DNA]</scope>
</reference>
<evidence type="ECO:0000313" key="3">
    <source>
        <dbReference type="Proteomes" id="UP000762676"/>
    </source>
</evidence>
<proteinExistence type="predicted"/>
<gene>
    <name evidence="2" type="ORF">ElyMa_006227700</name>
</gene>
<evidence type="ECO:0000313" key="2">
    <source>
        <dbReference type="EMBL" id="GFR93527.1"/>
    </source>
</evidence>
<dbReference type="Proteomes" id="UP000762676">
    <property type="component" value="Unassembled WGS sequence"/>
</dbReference>
<evidence type="ECO:0000256" key="1">
    <source>
        <dbReference type="SAM" id="MobiDB-lite"/>
    </source>
</evidence>
<feature type="region of interest" description="Disordered" evidence="1">
    <location>
        <begin position="55"/>
        <end position="81"/>
    </location>
</feature>
<dbReference type="EMBL" id="BMAT01012505">
    <property type="protein sequence ID" value="GFR93527.1"/>
    <property type="molecule type" value="Genomic_DNA"/>
</dbReference>
<keyword evidence="3" id="KW-1185">Reference proteome</keyword>
<dbReference type="AlphaFoldDB" id="A0AAV4H7V2"/>